<name>A0A9P0GG76_9CUCU</name>
<evidence type="ECO:0000313" key="3">
    <source>
        <dbReference type="Proteomes" id="UP001153636"/>
    </source>
</evidence>
<dbReference type="EMBL" id="OV651818">
    <property type="protein sequence ID" value="CAH1112429.1"/>
    <property type="molecule type" value="Genomic_DNA"/>
</dbReference>
<dbReference type="Gene3D" id="3.10.20.230">
    <property type="entry name" value="Doublecortin domain"/>
    <property type="match status" value="2"/>
</dbReference>
<organism evidence="2 3">
    <name type="scientific">Psylliodes chrysocephalus</name>
    <dbReference type="NCBI Taxonomy" id="3402493"/>
    <lineage>
        <taxon>Eukaryota</taxon>
        <taxon>Metazoa</taxon>
        <taxon>Ecdysozoa</taxon>
        <taxon>Arthropoda</taxon>
        <taxon>Hexapoda</taxon>
        <taxon>Insecta</taxon>
        <taxon>Pterygota</taxon>
        <taxon>Neoptera</taxon>
        <taxon>Endopterygota</taxon>
        <taxon>Coleoptera</taxon>
        <taxon>Polyphaga</taxon>
        <taxon>Cucujiformia</taxon>
        <taxon>Chrysomeloidea</taxon>
        <taxon>Chrysomelidae</taxon>
        <taxon>Galerucinae</taxon>
        <taxon>Alticini</taxon>
        <taxon>Psylliodes</taxon>
    </lineage>
</organism>
<dbReference type="GO" id="GO:0035556">
    <property type="term" value="P:intracellular signal transduction"/>
    <property type="evidence" value="ECO:0007669"/>
    <property type="project" value="InterPro"/>
</dbReference>
<dbReference type="Proteomes" id="UP001153636">
    <property type="component" value="Chromosome 6"/>
</dbReference>
<dbReference type="GO" id="GO:0005815">
    <property type="term" value="C:microtubule organizing center"/>
    <property type="evidence" value="ECO:0007669"/>
    <property type="project" value="TreeGrafter"/>
</dbReference>
<dbReference type="SUPFAM" id="SSF89837">
    <property type="entry name" value="Doublecortin (DC)"/>
    <property type="match status" value="2"/>
</dbReference>
<dbReference type="AlphaFoldDB" id="A0A9P0GG76"/>
<proteinExistence type="predicted"/>
<dbReference type="PANTHER" id="PTHR23004">
    <property type="entry name" value="DOUBLECORTIN DOMAIN CONTAINING 2"/>
    <property type="match status" value="1"/>
</dbReference>
<evidence type="ECO:0000313" key="2">
    <source>
        <dbReference type="EMBL" id="CAH1112429.1"/>
    </source>
</evidence>
<keyword evidence="3" id="KW-1185">Reference proteome</keyword>
<dbReference type="OrthoDB" id="1738954at2759"/>
<feature type="domain" description="Doublecortin" evidence="1">
    <location>
        <begin position="20"/>
        <end position="104"/>
    </location>
</feature>
<dbReference type="PANTHER" id="PTHR23004:SF11">
    <property type="entry name" value="PROTEIN RPI-1"/>
    <property type="match status" value="1"/>
</dbReference>
<dbReference type="GO" id="GO:0005874">
    <property type="term" value="C:microtubule"/>
    <property type="evidence" value="ECO:0007669"/>
    <property type="project" value="TreeGrafter"/>
</dbReference>
<protein>
    <recommendedName>
        <fullName evidence="1">Doublecortin domain-containing protein</fullName>
    </recommendedName>
</protein>
<dbReference type="InterPro" id="IPR003533">
    <property type="entry name" value="Doublecortin_dom"/>
</dbReference>
<evidence type="ECO:0000259" key="1">
    <source>
        <dbReference type="PROSITE" id="PS50309"/>
    </source>
</evidence>
<accession>A0A9P0GG76</accession>
<dbReference type="InterPro" id="IPR036572">
    <property type="entry name" value="Doublecortin_dom_sf"/>
</dbReference>
<dbReference type="PROSITE" id="PS50309">
    <property type="entry name" value="DC"/>
    <property type="match status" value="2"/>
</dbReference>
<sequence length="263" mass="30912">MLFSFSLQNLDAPLKQNKAKRIKVWVKGDHNCHEFTINPKQFRTWNSILLHITDVIQPNFGAIRRLISLRSNEEVWNYDDLSENDKYIGFGSSSQTQLNPKEYRTNQELELERKKSIRKVYAGPKHFGDTRFISELQKKNVTVIYATLNGVNDQPPQKVVFNRFDFNNWYIIINYLSRILSIPEGIGKICTIHGISIKDAFEFQPGYLYVVVPNNHQFLRVDYLKIFDLYRTIQNRMKMIKRGGKKKFDSRVVQGFVKIQNVD</sequence>
<feature type="domain" description="Doublecortin" evidence="1">
    <location>
        <begin position="142"/>
        <end position="224"/>
    </location>
</feature>
<reference evidence="2" key="1">
    <citation type="submission" date="2022-01" db="EMBL/GenBank/DDBJ databases">
        <authorList>
            <person name="King R."/>
        </authorList>
    </citation>
    <scope>NUCLEOTIDE SEQUENCE</scope>
</reference>
<gene>
    <name evidence="2" type="ORF">PSYICH_LOCUS12008</name>
</gene>
<dbReference type="Pfam" id="PF03607">
    <property type="entry name" value="DCX"/>
    <property type="match status" value="1"/>
</dbReference>